<protein>
    <recommendedName>
        <fullName evidence="6">Peptidase M56 domain-containing protein</fullName>
    </recommendedName>
</protein>
<evidence type="ECO:0000313" key="5">
    <source>
        <dbReference type="Proteomes" id="UP000249645"/>
    </source>
</evidence>
<dbReference type="InterPro" id="IPR008756">
    <property type="entry name" value="Peptidase_M56"/>
</dbReference>
<feature type="non-terminal residue" evidence="4">
    <location>
        <position position="1"/>
    </location>
</feature>
<dbReference type="Pfam" id="PF07715">
    <property type="entry name" value="Plug"/>
    <property type="match status" value="1"/>
</dbReference>
<feature type="transmembrane region" description="Helical" evidence="1">
    <location>
        <begin position="15"/>
        <end position="39"/>
    </location>
</feature>
<dbReference type="PANTHER" id="PTHR34978:SF3">
    <property type="entry name" value="SLR0241 PROTEIN"/>
    <property type="match status" value="1"/>
</dbReference>
<feature type="domain" description="TonB-dependent receptor plug" evidence="3">
    <location>
        <begin position="297"/>
        <end position="358"/>
    </location>
</feature>
<dbReference type="InterPro" id="IPR037066">
    <property type="entry name" value="Plug_dom_sf"/>
</dbReference>
<comment type="caution">
    <text evidence="4">The sequence shown here is derived from an EMBL/GenBank/DDBJ whole genome shotgun (WGS) entry which is preliminary data.</text>
</comment>
<dbReference type="Proteomes" id="UP000249645">
    <property type="component" value="Unassembled WGS sequence"/>
</dbReference>
<feature type="transmembrane region" description="Helical" evidence="1">
    <location>
        <begin position="188"/>
        <end position="209"/>
    </location>
</feature>
<proteinExistence type="predicted"/>
<dbReference type="SUPFAM" id="SSF56935">
    <property type="entry name" value="Porins"/>
    <property type="match status" value="1"/>
</dbReference>
<evidence type="ECO:0000259" key="2">
    <source>
        <dbReference type="Pfam" id="PF05569"/>
    </source>
</evidence>
<dbReference type="InterPro" id="IPR052173">
    <property type="entry name" value="Beta-lactam_resp_regulator"/>
</dbReference>
<feature type="domain" description="Peptidase M56" evidence="2">
    <location>
        <begin position="86"/>
        <end position="179"/>
    </location>
</feature>
<evidence type="ECO:0000259" key="3">
    <source>
        <dbReference type="Pfam" id="PF07715"/>
    </source>
</evidence>
<sequence>DPVVVTSHTISWSTIVMYVLLTISIILLILLSVRVLNVFRLTQKYPKVKWEGVDFLDTDISSAPFSFLNYLFWKHNIDIESQVGQQILEHELTHIRQKHTWDKLFMQIVSSIMWFNPFYWLMQKELLVIHEFLADEKAVGNQDVQSFAAMLLEAHFGKKILGPVHPFAYQPIKRRLKMLTSSSPKYSYMRRLFFLPLLVVVTGLFAFTVQKQDWKVANIDLKTWAKKVGIDLPTEDSVNKSLSTIHDSATINKTKVLPDSIIIIRDNKKRDTIPNVKPAQLAIVEKHISDTGLALKGKVSGLMLRGMPLSDENQPLVIVDGQRVDDMRNISPENIESMTILKDQAAWKNYGGEARNGVILIDTKKIRKVDEKTTDSTKTKTLYQYVPLEKTQTLNEVVVVGYGKAKKEEKQNVDKEASFPGGTKDWNVFLMRNLRADVPTSNGAPSGNYTVVISFIVDKKGKLSRIKAENNPGYGTAKEVIRLLKTSPNWEPATKNGKSVAYKQRQQVTFQVTTE</sequence>
<organism evidence="4 5">
    <name type="scientific">Pseudopedobacter saltans</name>
    <dbReference type="NCBI Taxonomy" id="151895"/>
    <lineage>
        <taxon>Bacteria</taxon>
        <taxon>Pseudomonadati</taxon>
        <taxon>Bacteroidota</taxon>
        <taxon>Sphingobacteriia</taxon>
        <taxon>Sphingobacteriales</taxon>
        <taxon>Sphingobacteriaceae</taxon>
        <taxon>Pseudopedobacter</taxon>
    </lineage>
</organism>
<accession>A0A2W5EJ00</accession>
<keyword evidence="1" id="KW-0472">Membrane</keyword>
<evidence type="ECO:0000313" key="4">
    <source>
        <dbReference type="EMBL" id="PZP41557.1"/>
    </source>
</evidence>
<dbReference type="CDD" id="cd07341">
    <property type="entry name" value="M56_BlaR1_MecR1_like"/>
    <property type="match status" value="1"/>
</dbReference>
<keyword evidence="1" id="KW-1133">Transmembrane helix</keyword>
<gene>
    <name evidence="4" type="ORF">DI598_18080</name>
</gene>
<evidence type="ECO:0008006" key="6">
    <source>
        <dbReference type="Google" id="ProtNLM"/>
    </source>
</evidence>
<name>A0A2W5EJ00_9SPHI</name>
<dbReference type="SUPFAM" id="SSF74653">
    <property type="entry name" value="TolA/TonB C-terminal domain"/>
    <property type="match status" value="1"/>
</dbReference>
<keyword evidence="1" id="KW-0812">Transmembrane</keyword>
<dbReference type="AlphaFoldDB" id="A0A2W5EJ00"/>
<dbReference type="PANTHER" id="PTHR34978">
    <property type="entry name" value="POSSIBLE SENSOR-TRANSDUCER PROTEIN BLAR"/>
    <property type="match status" value="1"/>
</dbReference>
<dbReference type="Gene3D" id="2.170.130.10">
    <property type="entry name" value="TonB-dependent receptor, plug domain"/>
    <property type="match status" value="1"/>
</dbReference>
<evidence type="ECO:0000256" key="1">
    <source>
        <dbReference type="SAM" id="Phobius"/>
    </source>
</evidence>
<dbReference type="Gene3D" id="3.30.1150.10">
    <property type="match status" value="1"/>
</dbReference>
<reference evidence="4 5" key="1">
    <citation type="submission" date="2017-11" db="EMBL/GenBank/DDBJ databases">
        <title>Infants hospitalized years apart are colonized by the same room-sourced microbial strains.</title>
        <authorList>
            <person name="Brooks B."/>
            <person name="Olm M.R."/>
            <person name="Firek B.A."/>
            <person name="Baker R."/>
            <person name="Thomas B.C."/>
            <person name="Morowitz M.J."/>
            <person name="Banfield J.F."/>
        </authorList>
    </citation>
    <scope>NUCLEOTIDE SEQUENCE [LARGE SCALE GENOMIC DNA]</scope>
    <source>
        <strain evidence="4">S2_009_000_R2_76</strain>
    </source>
</reference>
<dbReference type="InterPro" id="IPR012910">
    <property type="entry name" value="Plug_dom"/>
</dbReference>
<dbReference type="EMBL" id="QFOI01000506">
    <property type="protein sequence ID" value="PZP41557.1"/>
    <property type="molecule type" value="Genomic_DNA"/>
</dbReference>
<dbReference type="Pfam" id="PF05569">
    <property type="entry name" value="Peptidase_M56"/>
    <property type="match status" value="1"/>
</dbReference>